<organism evidence="2 3">
    <name type="scientific">Puccinia sorghi</name>
    <dbReference type="NCBI Taxonomy" id="27349"/>
    <lineage>
        <taxon>Eukaryota</taxon>
        <taxon>Fungi</taxon>
        <taxon>Dikarya</taxon>
        <taxon>Basidiomycota</taxon>
        <taxon>Pucciniomycotina</taxon>
        <taxon>Pucciniomycetes</taxon>
        <taxon>Pucciniales</taxon>
        <taxon>Pucciniaceae</taxon>
        <taxon>Puccinia</taxon>
    </lineage>
</organism>
<keyword evidence="3" id="KW-1185">Reference proteome</keyword>
<dbReference type="STRING" id="27349.A0A0L6UKF1"/>
<dbReference type="VEuPathDB" id="FungiDB:VP01_5432g1"/>
<protein>
    <submittedName>
        <fullName evidence="2">Uncharacterized protein</fullName>
    </submittedName>
</protein>
<sequence>MLVCTLKRKFIHAFSRRKHNSNMLDKILTEPNKHVEPWSNFSYEFFLLQWQLQVNFESQKHTDNEIQENLARFFERDNLFVVATSTESTQLYSTSILQKIRNLQISQSTEAAEIGGEFGDLNPRDKEQQHLKILLWNAKSALFKAAVELQAETQPLRASKERGERVGTLLKEKIYAAIKRRKPGVIKAIQTFCKPRPTYLTSYAPAEREWPQNQDFDYSDFMKMGLDDPFWNNGFLCLSRDPWAVDPVVRTGIHAMLGLDQSNKELMQLKIELWLALSWELSHLKKLGNYINKTVQCKRFHPYVHHPESMINQNFPLPGDEALNPMLLDVYGDANIPGVKKTPGGKYLLLGGNLFISQVQHIKILRNWHKRIKQMIYEKVITYEAVLTEWFTTMQKLLTQDNVVANPTDDLEQAPNENTNEALDLALEDVALDDHDYDGEQNEGPLEEDVITDDEAE</sequence>
<proteinExistence type="predicted"/>
<dbReference type="PANTHER" id="PTHR33096">
    <property type="entry name" value="CXC2 DOMAIN-CONTAINING PROTEIN"/>
    <property type="match status" value="1"/>
</dbReference>
<comment type="caution">
    <text evidence="2">The sequence shown here is derived from an EMBL/GenBank/DDBJ whole genome shotgun (WGS) entry which is preliminary data.</text>
</comment>
<name>A0A0L6UKF1_9BASI</name>
<evidence type="ECO:0000313" key="2">
    <source>
        <dbReference type="EMBL" id="KNZ48752.1"/>
    </source>
</evidence>
<feature type="region of interest" description="Disordered" evidence="1">
    <location>
        <begin position="434"/>
        <end position="457"/>
    </location>
</feature>
<evidence type="ECO:0000313" key="3">
    <source>
        <dbReference type="Proteomes" id="UP000037035"/>
    </source>
</evidence>
<dbReference type="AlphaFoldDB" id="A0A0L6UKF1"/>
<dbReference type="OrthoDB" id="2507030at2759"/>
<gene>
    <name evidence="2" type="ORF">VP01_5432g1</name>
</gene>
<dbReference type="PANTHER" id="PTHR33096:SF1">
    <property type="entry name" value="CXC1-LIKE CYSTEINE CLUSTER ASSOCIATED WITH KDZ TRANSPOSASES DOMAIN-CONTAINING PROTEIN"/>
    <property type="match status" value="1"/>
</dbReference>
<accession>A0A0L6UKF1</accession>
<evidence type="ECO:0000256" key="1">
    <source>
        <dbReference type="SAM" id="MobiDB-lite"/>
    </source>
</evidence>
<dbReference type="EMBL" id="LAVV01010645">
    <property type="protein sequence ID" value="KNZ48752.1"/>
    <property type="molecule type" value="Genomic_DNA"/>
</dbReference>
<dbReference type="Proteomes" id="UP000037035">
    <property type="component" value="Unassembled WGS sequence"/>
</dbReference>
<reference evidence="2 3" key="1">
    <citation type="submission" date="2015-08" db="EMBL/GenBank/DDBJ databases">
        <title>Next Generation Sequencing and Analysis of the Genome of Puccinia sorghi L Schw, the Causal Agent of Maize Common Rust.</title>
        <authorList>
            <person name="Rochi L."/>
            <person name="Burguener G."/>
            <person name="Darino M."/>
            <person name="Turjanski A."/>
            <person name="Kreff E."/>
            <person name="Dieguez M.J."/>
            <person name="Sacco F."/>
        </authorList>
    </citation>
    <scope>NUCLEOTIDE SEQUENCE [LARGE SCALE GENOMIC DNA]</scope>
    <source>
        <strain evidence="2 3">RO10H11247</strain>
    </source>
</reference>